<evidence type="ECO:0000259" key="1">
    <source>
        <dbReference type="Pfam" id="PF14261"/>
    </source>
</evidence>
<accession>A0A479ZWA5</accession>
<dbReference type="PANTHER" id="PTHR34613">
    <property type="entry name" value="SLL0800 PROTEIN"/>
    <property type="match status" value="1"/>
</dbReference>
<dbReference type="InterPro" id="IPR025587">
    <property type="entry name" value="DUF4351"/>
</dbReference>
<name>A0A479ZWA5_9CYAN</name>
<proteinExistence type="predicted"/>
<sequence>MLITFYLSESGYPGFKDLQDIICSFFMLYFMILRRLFVTQLSPSELSLEPIRADALILLQSDEIVLHIEFQTEPKAQIPFRMADYRLRVYRKFPNKRMRQVVIYLQPTTSELVQQTVFVLENTRHEFGVIRLWEQPSDIFLNTPGLLPFATLSQTEDKTLILQQVAEAIEQINDTRIQSNVAASTAILAGLVLNKKLIKRLLRSDAMRESVIYQDIQQEKALAIVTRQLRHQVGTVPPAQLLKLEAMESEQLEDLAEALLDFSSLSDLEAWLAQHQV</sequence>
<comment type="caution">
    <text evidence="2">The sequence shown here is derived from an EMBL/GenBank/DDBJ whole genome shotgun (WGS) entry which is preliminary data.</text>
</comment>
<evidence type="ECO:0000313" key="3">
    <source>
        <dbReference type="Proteomes" id="UP000300142"/>
    </source>
</evidence>
<dbReference type="Pfam" id="PF14261">
    <property type="entry name" value="DUF4351"/>
    <property type="match status" value="1"/>
</dbReference>
<organism evidence="2 3">
    <name type="scientific">Sphaerospermopsis reniformis</name>
    <dbReference type="NCBI Taxonomy" id="531300"/>
    <lineage>
        <taxon>Bacteria</taxon>
        <taxon>Bacillati</taxon>
        <taxon>Cyanobacteriota</taxon>
        <taxon>Cyanophyceae</taxon>
        <taxon>Nostocales</taxon>
        <taxon>Aphanizomenonaceae</taxon>
        <taxon>Sphaerospermopsis</taxon>
    </lineage>
</organism>
<dbReference type="EMBL" id="BJCE01000049">
    <property type="protein sequence ID" value="GCL36777.1"/>
    <property type="molecule type" value="Genomic_DNA"/>
</dbReference>
<protein>
    <recommendedName>
        <fullName evidence="1">DUF4351 domain-containing protein</fullName>
    </recommendedName>
</protein>
<dbReference type="AlphaFoldDB" id="A0A479ZWA5"/>
<dbReference type="Proteomes" id="UP000300142">
    <property type="component" value="Unassembled WGS sequence"/>
</dbReference>
<feature type="domain" description="DUF4351" evidence="1">
    <location>
        <begin position="214"/>
        <end position="272"/>
    </location>
</feature>
<keyword evidence="3" id="KW-1185">Reference proteome</keyword>
<dbReference type="PANTHER" id="PTHR34613:SF1">
    <property type="entry name" value="SLL6017 PROTEIN"/>
    <property type="match status" value="1"/>
</dbReference>
<evidence type="ECO:0000313" key="2">
    <source>
        <dbReference type="EMBL" id="GCL36777.1"/>
    </source>
</evidence>
<reference evidence="3" key="1">
    <citation type="submission" date="2019-02" db="EMBL/GenBank/DDBJ databases">
        <title>Draft genome sequence of Sphaerospermopsis reniformis NIES-1949.</title>
        <authorList>
            <person name="Yamaguchi H."/>
            <person name="Suzuki S."/>
            <person name="Kawachi M."/>
        </authorList>
    </citation>
    <scope>NUCLEOTIDE SEQUENCE [LARGE SCALE GENOMIC DNA]</scope>
    <source>
        <strain evidence="3">NIES-1949</strain>
    </source>
</reference>
<gene>
    <name evidence="2" type="ORF">SR1949_18830</name>
</gene>